<dbReference type="AlphaFoldDB" id="A0A542DV86"/>
<dbReference type="Proteomes" id="UP000317893">
    <property type="component" value="Unassembled WGS sequence"/>
</dbReference>
<reference evidence="1 2" key="1">
    <citation type="submission" date="2019-06" db="EMBL/GenBank/DDBJ databases">
        <title>Sequencing the genomes of 1000 actinobacteria strains.</title>
        <authorList>
            <person name="Klenk H.-P."/>
        </authorList>
    </citation>
    <scope>NUCLEOTIDE SEQUENCE [LARGE SCALE GENOMIC DNA]</scope>
    <source>
        <strain evidence="1 2">DSM 18607</strain>
    </source>
</reference>
<organism evidence="1 2">
    <name type="scientific">Lapillicoccus jejuensis</name>
    <dbReference type="NCBI Taxonomy" id="402171"/>
    <lineage>
        <taxon>Bacteria</taxon>
        <taxon>Bacillati</taxon>
        <taxon>Actinomycetota</taxon>
        <taxon>Actinomycetes</taxon>
        <taxon>Micrococcales</taxon>
        <taxon>Intrasporangiaceae</taxon>
        <taxon>Lapillicoccus</taxon>
    </lineage>
</organism>
<gene>
    <name evidence="1" type="ORF">FB458_0056</name>
</gene>
<keyword evidence="2" id="KW-1185">Reference proteome</keyword>
<dbReference type="EMBL" id="VFMN01000001">
    <property type="protein sequence ID" value="TQJ07010.1"/>
    <property type="molecule type" value="Genomic_DNA"/>
</dbReference>
<name>A0A542DV86_9MICO</name>
<evidence type="ECO:0000313" key="2">
    <source>
        <dbReference type="Proteomes" id="UP000317893"/>
    </source>
</evidence>
<evidence type="ECO:0000313" key="1">
    <source>
        <dbReference type="EMBL" id="TQJ07010.1"/>
    </source>
</evidence>
<sequence length="145" mass="15521">MNTPSPSSTTNQSAYPKTAAGAQAFVALYFARVNEAWTRPQAGLITPLCATSSKSCASVEQVARDLLSKGQKYDGPPVRLGSATVLGRFDPSSTEVVSQALQERRNIVDAAGSVVSTDSQKPVSNVFTISWQESGWQIQKIEDVQ</sequence>
<accession>A0A542DV86</accession>
<protein>
    <submittedName>
        <fullName evidence="1">Uncharacterized protein</fullName>
    </submittedName>
</protein>
<proteinExistence type="predicted"/>
<comment type="caution">
    <text evidence="1">The sequence shown here is derived from an EMBL/GenBank/DDBJ whole genome shotgun (WGS) entry which is preliminary data.</text>
</comment>